<dbReference type="STRING" id="645517.A6F65_00276"/>
<dbReference type="SUPFAM" id="SSF54001">
    <property type="entry name" value="Cysteine proteinases"/>
    <property type="match status" value="1"/>
</dbReference>
<name>A0A1C7D5M4_9SPHN</name>
<dbReference type="AlphaFoldDB" id="A0A1C7D5M4"/>
<accession>A0A1C7D5M4</accession>
<sequence length="135" mass="14214">MPASDGAAIAAAARSLVGAPFRLHGRDRVTGVDCVGLVLQSLGADPAAIAACSQYRMRQQAPPDLARIARTLGLAPVRDERREGDVVALAMSASQIHFGIVTHEGLVHAHAGLGRVTLSPEPIPWPVLGCWRTRP</sequence>
<protein>
    <recommendedName>
        <fullName evidence="3">NlpC/P60 domain-containing protein</fullName>
    </recommendedName>
</protein>
<dbReference type="KEGG" id="anh:A6F65_00276"/>
<evidence type="ECO:0008006" key="3">
    <source>
        <dbReference type="Google" id="ProtNLM"/>
    </source>
</evidence>
<dbReference type="PATRIC" id="fig|645517.4.peg.278"/>
<dbReference type="EMBL" id="CP016545">
    <property type="protein sequence ID" value="ANU06603.1"/>
    <property type="molecule type" value="Genomic_DNA"/>
</dbReference>
<evidence type="ECO:0000313" key="1">
    <source>
        <dbReference type="EMBL" id="ANU06603.1"/>
    </source>
</evidence>
<dbReference type="InterPro" id="IPR038765">
    <property type="entry name" value="Papain-like_cys_pep_sf"/>
</dbReference>
<keyword evidence="2" id="KW-1185">Reference proteome</keyword>
<dbReference type="Gene3D" id="3.90.1720.10">
    <property type="entry name" value="endopeptidase domain like (from Nostoc punctiforme)"/>
    <property type="match status" value="1"/>
</dbReference>
<dbReference type="RefSeq" id="WP_067785016.1">
    <property type="nucleotide sequence ID" value="NZ_CP016545.1"/>
</dbReference>
<reference evidence="1 2" key="1">
    <citation type="submission" date="2016-07" db="EMBL/GenBank/DDBJ databases">
        <title>Complete genome sequence of Altererythrobacter namhicola JCM 16345T, containing esterase-encoding genes.</title>
        <authorList>
            <person name="Cheng H."/>
            <person name="Wu Y.-H."/>
            <person name="Jian S.-L."/>
            <person name="Huo Y.-Y."/>
            <person name="Wang C.-S."/>
            <person name="Xu X.-W."/>
        </authorList>
    </citation>
    <scope>NUCLEOTIDE SEQUENCE [LARGE SCALE GENOMIC DNA]</scope>
    <source>
        <strain evidence="1 2">JCM 16345</strain>
    </source>
</reference>
<gene>
    <name evidence="1" type="ORF">A6F65_00276</name>
</gene>
<dbReference type="Proteomes" id="UP000092698">
    <property type="component" value="Chromosome"/>
</dbReference>
<evidence type="ECO:0000313" key="2">
    <source>
        <dbReference type="Proteomes" id="UP000092698"/>
    </source>
</evidence>
<proteinExistence type="predicted"/>
<dbReference type="OrthoDB" id="8481272at2"/>
<organism evidence="1 2">
    <name type="scientific">Paraurantiacibacter namhicola</name>
    <dbReference type="NCBI Taxonomy" id="645517"/>
    <lineage>
        <taxon>Bacteria</taxon>
        <taxon>Pseudomonadati</taxon>
        <taxon>Pseudomonadota</taxon>
        <taxon>Alphaproteobacteria</taxon>
        <taxon>Sphingomonadales</taxon>
        <taxon>Erythrobacteraceae</taxon>
        <taxon>Paraurantiacibacter</taxon>
    </lineage>
</organism>